<geneLocation type="plasmid" evidence="8">
    <name>pfdu301a</name>
</geneLocation>
<dbReference type="InterPro" id="IPR038765">
    <property type="entry name" value="Papain-like_cys_pep_sf"/>
</dbReference>
<keyword evidence="3" id="KW-0378">Hydrolase</keyword>
<evidence type="ECO:0000256" key="1">
    <source>
        <dbReference type="ARBA" id="ARBA00007074"/>
    </source>
</evidence>
<protein>
    <submittedName>
        <fullName evidence="7">NlpC/P60 family protein</fullName>
    </submittedName>
</protein>
<organism evidence="7 8">
    <name type="scientific">Priestia megaterium</name>
    <name type="common">Bacillus megaterium</name>
    <dbReference type="NCBI Taxonomy" id="1404"/>
    <lineage>
        <taxon>Bacteria</taxon>
        <taxon>Bacillati</taxon>
        <taxon>Bacillota</taxon>
        <taxon>Bacilli</taxon>
        <taxon>Bacillales</taxon>
        <taxon>Bacillaceae</taxon>
        <taxon>Priestia</taxon>
    </lineage>
</organism>
<evidence type="ECO:0000313" key="7">
    <source>
        <dbReference type="EMBL" id="QJX80747.1"/>
    </source>
</evidence>
<evidence type="ECO:0000256" key="2">
    <source>
        <dbReference type="ARBA" id="ARBA00022670"/>
    </source>
</evidence>
<evidence type="ECO:0000256" key="5">
    <source>
        <dbReference type="SAM" id="SignalP"/>
    </source>
</evidence>
<evidence type="ECO:0000256" key="4">
    <source>
        <dbReference type="ARBA" id="ARBA00022807"/>
    </source>
</evidence>
<evidence type="ECO:0000313" key="8">
    <source>
        <dbReference type="Proteomes" id="UP000501076"/>
    </source>
</evidence>
<sequence length="162" mass="17600">MKSRLILSKWVVSLLSILALAATFIFGPALNASATINYGEEVSAVANRYVGSPYKYGGTTPKGFDASGFTQYVYKTAATKMNIPRTSALQYKSGTSVKSNQLKKGDLVFYATSGKKDVVSFVAIYNGDGTFTGTTSKGVKVVKMTDKYWKDKYVGAKRLIKQ</sequence>
<dbReference type="InterPro" id="IPR000064">
    <property type="entry name" value="NLP_P60_dom"/>
</dbReference>
<dbReference type="RefSeq" id="WP_171778744.1">
    <property type="nucleotide sequence ID" value="NZ_CP045273.1"/>
</dbReference>
<dbReference type="PANTHER" id="PTHR47053">
    <property type="entry name" value="MUREIN DD-ENDOPEPTIDASE MEPH-RELATED"/>
    <property type="match status" value="1"/>
</dbReference>
<keyword evidence="5" id="KW-0732">Signal</keyword>
<dbReference type="Pfam" id="PF00877">
    <property type="entry name" value="NLPC_P60"/>
    <property type="match status" value="1"/>
</dbReference>
<name>A0A6M6E861_PRIMG</name>
<dbReference type="PANTHER" id="PTHR47053:SF1">
    <property type="entry name" value="MUREIN DD-ENDOPEPTIDASE MEPH-RELATED"/>
    <property type="match status" value="1"/>
</dbReference>
<dbReference type="Gene3D" id="3.90.1720.10">
    <property type="entry name" value="endopeptidase domain like (from Nostoc punctiforme)"/>
    <property type="match status" value="1"/>
</dbReference>
<dbReference type="AlphaFoldDB" id="A0A6M6E861"/>
<dbReference type="PROSITE" id="PS51935">
    <property type="entry name" value="NLPC_P60"/>
    <property type="match status" value="1"/>
</dbReference>
<gene>
    <name evidence="7" type="ORF">FDZ14_32165</name>
</gene>
<keyword evidence="4" id="KW-0788">Thiol protease</keyword>
<evidence type="ECO:0000256" key="3">
    <source>
        <dbReference type="ARBA" id="ARBA00022801"/>
    </source>
</evidence>
<feature type="domain" description="NlpC/P60" evidence="6">
    <location>
        <begin position="36"/>
        <end position="160"/>
    </location>
</feature>
<dbReference type="GO" id="GO:0006508">
    <property type="term" value="P:proteolysis"/>
    <property type="evidence" value="ECO:0007669"/>
    <property type="project" value="UniProtKB-KW"/>
</dbReference>
<comment type="similarity">
    <text evidence="1">Belongs to the peptidase C40 family.</text>
</comment>
<evidence type="ECO:0000259" key="6">
    <source>
        <dbReference type="PROSITE" id="PS51935"/>
    </source>
</evidence>
<accession>A0A6M6E861</accession>
<reference evidence="7 8" key="1">
    <citation type="submission" date="2019-10" db="EMBL/GenBank/DDBJ databases">
        <title>Complete genome sequences for adaption low water activity.</title>
        <authorList>
            <person name="Zhao L."/>
            <person name="Zhong J."/>
        </authorList>
    </citation>
    <scope>NUCLEOTIDE SEQUENCE [LARGE SCALE GENOMIC DNA]</scope>
    <source>
        <strain evidence="7 8">FDU301</strain>
        <plasmid evidence="8">pfdu301a</plasmid>
    </source>
</reference>
<dbReference type="SUPFAM" id="SSF54001">
    <property type="entry name" value="Cysteine proteinases"/>
    <property type="match status" value="1"/>
</dbReference>
<feature type="chain" id="PRO_5038678638" evidence="5">
    <location>
        <begin position="22"/>
        <end position="162"/>
    </location>
</feature>
<keyword evidence="2" id="KW-0645">Protease</keyword>
<feature type="signal peptide" evidence="5">
    <location>
        <begin position="1"/>
        <end position="21"/>
    </location>
</feature>
<dbReference type="InterPro" id="IPR051202">
    <property type="entry name" value="Peptidase_C40"/>
</dbReference>
<keyword evidence="7" id="KW-0614">Plasmid</keyword>
<proteinExistence type="inferred from homology"/>
<dbReference type="Proteomes" id="UP000501076">
    <property type="component" value="Plasmid pFDU301A"/>
</dbReference>
<dbReference type="GO" id="GO:0008234">
    <property type="term" value="F:cysteine-type peptidase activity"/>
    <property type="evidence" value="ECO:0007669"/>
    <property type="project" value="UniProtKB-KW"/>
</dbReference>
<dbReference type="EMBL" id="CP045273">
    <property type="protein sequence ID" value="QJX80747.1"/>
    <property type="molecule type" value="Genomic_DNA"/>
</dbReference>